<evidence type="ECO:0000256" key="1">
    <source>
        <dbReference type="SAM" id="Coils"/>
    </source>
</evidence>
<feature type="coiled-coil region" evidence="1">
    <location>
        <begin position="107"/>
        <end position="141"/>
    </location>
</feature>
<dbReference type="InterPro" id="IPR021109">
    <property type="entry name" value="Peptidase_aspartic_dom_sf"/>
</dbReference>
<dbReference type="OrthoDB" id="7698374at2759"/>
<dbReference type="SUPFAM" id="SSF68906">
    <property type="entry name" value="SAP domain"/>
    <property type="match status" value="1"/>
</dbReference>
<dbReference type="Proteomes" id="UP000053097">
    <property type="component" value="Unassembled WGS sequence"/>
</dbReference>
<keyword evidence="1" id="KW-0175">Coiled coil</keyword>
<feature type="domain" description="SAP" evidence="2">
    <location>
        <begin position="27"/>
        <end position="61"/>
    </location>
</feature>
<evidence type="ECO:0000313" key="3">
    <source>
        <dbReference type="EMBL" id="EZA56058.1"/>
    </source>
</evidence>
<dbReference type="EMBL" id="KK107178">
    <property type="protein sequence ID" value="EZA56058.1"/>
    <property type="molecule type" value="Genomic_DNA"/>
</dbReference>
<dbReference type="Gene3D" id="1.10.720.30">
    <property type="entry name" value="SAP domain"/>
    <property type="match status" value="1"/>
</dbReference>
<dbReference type="SMART" id="SM00513">
    <property type="entry name" value="SAP"/>
    <property type="match status" value="1"/>
</dbReference>
<organism evidence="3 4">
    <name type="scientific">Ooceraea biroi</name>
    <name type="common">Clonal raider ant</name>
    <name type="synonym">Cerapachys biroi</name>
    <dbReference type="NCBI Taxonomy" id="2015173"/>
    <lineage>
        <taxon>Eukaryota</taxon>
        <taxon>Metazoa</taxon>
        <taxon>Ecdysozoa</taxon>
        <taxon>Arthropoda</taxon>
        <taxon>Hexapoda</taxon>
        <taxon>Insecta</taxon>
        <taxon>Pterygota</taxon>
        <taxon>Neoptera</taxon>
        <taxon>Endopterygota</taxon>
        <taxon>Hymenoptera</taxon>
        <taxon>Apocrita</taxon>
        <taxon>Aculeata</taxon>
        <taxon>Formicoidea</taxon>
        <taxon>Formicidae</taxon>
        <taxon>Dorylinae</taxon>
        <taxon>Ooceraea</taxon>
    </lineage>
</organism>
<dbReference type="AlphaFoldDB" id="A0A026WJ86"/>
<dbReference type="InterPro" id="IPR036361">
    <property type="entry name" value="SAP_dom_sf"/>
</dbReference>
<protein>
    <recommendedName>
        <fullName evidence="2">SAP domain-containing protein</fullName>
    </recommendedName>
</protein>
<proteinExistence type="predicted"/>
<sequence>MTRGVARQEKTLRIYDTRFRRFTMTEPSDFTVTELRTRAKALGLQIGGTKAEIIARLTVHDPTGGWMKDDDLIELGAVGKEVQDGAWNDADSGREREFADREKDLELVRREREIEFSNRERELMRRELELARREIDMLRRNDCASAVESEPRARDSREDAAMAASRLSTNLNLKMIAELVSEFDGTPDVFDVWERQVQFMKATYNLADDAAKTLIGMKLRKKAFEWLHSRAEHLAMTFDDLMSEIGRMYRPKQNKIDLRKKFEARVWKKDTGSDLTLMCRDEYVRIGSPPLRPTEVRFTGIGSPAHSALGEFQTEIVIDGHRFPILIRVVADVVSRQRLLIGTDFLESRNFHARKGMIYVDPDDDNDNLPEVLYVNSTPRKSTSLILTMTI</sequence>
<dbReference type="SUPFAM" id="SSF50630">
    <property type="entry name" value="Acid proteases"/>
    <property type="match status" value="1"/>
</dbReference>
<reference evidence="3 4" key="1">
    <citation type="journal article" date="2014" name="Curr. Biol.">
        <title>The genome of the clonal raider ant Cerapachys biroi.</title>
        <authorList>
            <person name="Oxley P.R."/>
            <person name="Ji L."/>
            <person name="Fetter-Pruneda I."/>
            <person name="McKenzie S.K."/>
            <person name="Li C."/>
            <person name="Hu H."/>
            <person name="Zhang G."/>
            <person name="Kronauer D.J."/>
        </authorList>
    </citation>
    <scope>NUCLEOTIDE SEQUENCE [LARGE SCALE GENOMIC DNA]</scope>
</reference>
<keyword evidence="4" id="KW-1185">Reference proteome</keyword>
<gene>
    <name evidence="3" type="ORF">X777_03884</name>
</gene>
<dbReference type="PROSITE" id="PS50800">
    <property type="entry name" value="SAP"/>
    <property type="match status" value="1"/>
</dbReference>
<accession>A0A026WJ86</accession>
<evidence type="ECO:0000313" key="4">
    <source>
        <dbReference type="Proteomes" id="UP000053097"/>
    </source>
</evidence>
<dbReference type="Pfam" id="PF02037">
    <property type="entry name" value="SAP"/>
    <property type="match status" value="1"/>
</dbReference>
<dbReference type="InterPro" id="IPR003034">
    <property type="entry name" value="SAP_dom"/>
</dbReference>
<evidence type="ECO:0000259" key="2">
    <source>
        <dbReference type="PROSITE" id="PS50800"/>
    </source>
</evidence>
<name>A0A026WJ86_OOCBI</name>